<keyword evidence="2" id="KW-1185">Reference proteome</keyword>
<protein>
    <submittedName>
        <fullName evidence="1">Uncharacterized protein</fullName>
    </submittedName>
</protein>
<dbReference type="OrthoDB" id="5291101at2"/>
<dbReference type="InterPro" id="IPR029044">
    <property type="entry name" value="Nucleotide-diphossugar_trans"/>
</dbReference>
<dbReference type="Proteomes" id="UP000003688">
    <property type="component" value="Unassembled WGS sequence"/>
</dbReference>
<comment type="caution">
    <text evidence="1">The sequence shown here is derived from an EMBL/GenBank/DDBJ whole genome shotgun (WGS) entry which is preliminary data.</text>
</comment>
<organism evidence="1 2">
    <name type="scientific">Pedosphaera parvula (strain Ellin514)</name>
    <dbReference type="NCBI Taxonomy" id="320771"/>
    <lineage>
        <taxon>Bacteria</taxon>
        <taxon>Pseudomonadati</taxon>
        <taxon>Verrucomicrobiota</taxon>
        <taxon>Pedosphaerae</taxon>
        <taxon>Pedosphaerales</taxon>
        <taxon>Pedosphaeraceae</taxon>
        <taxon>Pedosphaera</taxon>
    </lineage>
</organism>
<dbReference type="AlphaFoldDB" id="B9XKP1"/>
<dbReference type="SUPFAM" id="SSF53448">
    <property type="entry name" value="Nucleotide-diphospho-sugar transferases"/>
    <property type="match status" value="1"/>
</dbReference>
<sequence length="274" mass="30441" precursor="true">MSAWLDIIIPVAHPEACLGETIGSLVAQRERGFVVQLNESALAPVSIEVNEAERQLQAAGIPVRRVKAPFQLKRTEQWNWAHSQSEAEWLKMLLPGEELKPAYFERLKQRVTERPKAQFVRCDAEVATDWGKETMRAPTGQSSISPLDFLNYFPRQMSWISRSINVAYTRTAWLATGGFSAHLPACAALNLNAILALHYGLENISESLVATGETAKSPARAVMSTRMNRMIETWLMLRQMKNYCLAAKLPWSKTGVASGLCGSFFNGQGMLAGE</sequence>
<name>B9XKP1_PEDPL</name>
<proteinExistence type="predicted"/>
<dbReference type="STRING" id="320771.Cflav_PD2441"/>
<evidence type="ECO:0000313" key="2">
    <source>
        <dbReference type="Proteomes" id="UP000003688"/>
    </source>
</evidence>
<reference evidence="1 2" key="1">
    <citation type="journal article" date="2011" name="J. Bacteriol.">
        <title>Genome sequence of 'Pedosphaera parvula' Ellin514, an aerobic Verrucomicrobial isolate from pasture soil.</title>
        <authorList>
            <person name="Kant R."/>
            <person name="van Passel M.W."/>
            <person name="Sangwan P."/>
            <person name="Palva A."/>
            <person name="Lucas S."/>
            <person name="Copeland A."/>
            <person name="Lapidus A."/>
            <person name="Glavina Del Rio T."/>
            <person name="Dalin E."/>
            <person name="Tice H."/>
            <person name="Bruce D."/>
            <person name="Goodwin L."/>
            <person name="Pitluck S."/>
            <person name="Chertkov O."/>
            <person name="Larimer F.W."/>
            <person name="Land M.L."/>
            <person name="Hauser L."/>
            <person name="Brettin T.S."/>
            <person name="Detter J.C."/>
            <person name="Han S."/>
            <person name="de Vos W.M."/>
            <person name="Janssen P.H."/>
            <person name="Smidt H."/>
        </authorList>
    </citation>
    <scope>NUCLEOTIDE SEQUENCE [LARGE SCALE GENOMIC DNA]</scope>
    <source>
        <strain evidence="1 2">Ellin514</strain>
    </source>
</reference>
<gene>
    <name evidence="1" type="ORF">Cflav_PD2441</name>
</gene>
<dbReference type="RefSeq" id="WP_007416377.1">
    <property type="nucleotide sequence ID" value="NZ_ABOX02000026.1"/>
</dbReference>
<accession>B9XKP1</accession>
<evidence type="ECO:0000313" key="1">
    <source>
        <dbReference type="EMBL" id="EEF59534.1"/>
    </source>
</evidence>
<dbReference type="EMBL" id="ABOX02000026">
    <property type="protein sequence ID" value="EEF59534.1"/>
    <property type="molecule type" value="Genomic_DNA"/>
</dbReference>